<dbReference type="Proteomes" id="UP001055460">
    <property type="component" value="Chromosome"/>
</dbReference>
<evidence type="ECO:0000313" key="2">
    <source>
        <dbReference type="EMBL" id="WFP89345.1"/>
    </source>
</evidence>
<accession>A0A9Q8Y5X1</accession>
<dbReference type="GeneID" id="29520160"/>
<evidence type="ECO:0000313" key="3">
    <source>
        <dbReference type="Proteomes" id="UP001055460"/>
    </source>
</evidence>
<dbReference type="KEGG" id="eah:FA04_12080"/>
<evidence type="ECO:0008006" key="5">
    <source>
        <dbReference type="Google" id="ProtNLM"/>
    </source>
</evidence>
<dbReference type="Proteomes" id="UP001214094">
    <property type="component" value="Chromosome"/>
</dbReference>
<proteinExistence type="predicted"/>
<sequence>MIDQKFLFPRVPVAVVDIGDTLEALLIRATLESMGAVVTLHLPGTPGDFLTLLAGGELVHQHLIISGHGDENGFVFGEYIEEIDTSMLIEGSLPPAVIAEHARLDGKIVLSTCCETGGKRYGDAFVKKGGAALYVAPDGSPEGADAPLFVHCFFHALLARKQEARAALEKARSYDEAAAMFVGHWGRR</sequence>
<protein>
    <recommendedName>
        <fullName evidence="5">CHAT domain-containing protein</fullName>
    </recommendedName>
</protein>
<dbReference type="EMBL" id="CP098807">
    <property type="protein sequence ID" value="USJ22115.1"/>
    <property type="molecule type" value="Genomic_DNA"/>
</dbReference>
<reference evidence="2 4" key="2">
    <citation type="submission" date="2023-03" db="EMBL/GenBank/DDBJ databases">
        <title>Comparative genome and transcriptome analysis combination mining strategies for increasing vitamin B12 production of Ensifer adhaerens strain.</title>
        <authorList>
            <person name="Yongheng L."/>
        </authorList>
    </citation>
    <scope>NUCLEOTIDE SEQUENCE [LARGE SCALE GENOMIC DNA]</scope>
    <source>
        <strain evidence="2 4">Casida A-T305</strain>
    </source>
</reference>
<organism evidence="1 3">
    <name type="scientific">Ensifer adhaerens</name>
    <name type="common">Sinorhizobium morelense</name>
    <dbReference type="NCBI Taxonomy" id="106592"/>
    <lineage>
        <taxon>Bacteria</taxon>
        <taxon>Pseudomonadati</taxon>
        <taxon>Pseudomonadota</taxon>
        <taxon>Alphaproteobacteria</taxon>
        <taxon>Hyphomicrobiales</taxon>
        <taxon>Rhizobiaceae</taxon>
        <taxon>Sinorhizobium/Ensifer group</taxon>
        <taxon>Ensifer</taxon>
    </lineage>
</organism>
<gene>
    <name evidence="1" type="ORF">NE863_12400</name>
    <name evidence="2" type="ORF">P4B07_12265</name>
</gene>
<reference evidence="1" key="1">
    <citation type="submission" date="2022-06" db="EMBL/GenBank/DDBJ databases">
        <title>Physiological and biochemical characterization and genomic elucidation of a strain of the genus Ensifer adhaerens M8 that combines arsenic oxidation and chromium reduction.</title>
        <authorList>
            <person name="Li X."/>
            <person name="Yu c."/>
        </authorList>
    </citation>
    <scope>NUCLEOTIDE SEQUENCE</scope>
    <source>
        <strain evidence="1">M8</strain>
    </source>
</reference>
<keyword evidence="4" id="KW-1185">Reference proteome</keyword>
<dbReference type="RefSeq" id="WP_034788801.1">
    <property type="nucleotide sequence ID" value="NZ_CP015880.1"/>
</dbReference>
<evidence type="ECO:0000313" key="4">
    <source>
        <dbReference type="Proteomes" id="UP001214094"/>
    </source>
</evidence>
<evidence type="ECO:0000313" key="1">
    <source>
        <dbReference type="EMBL" id="USJ22115.1"/>
    </source>
</evidence>
<name>A0A9Q8Y5X1_ENSAD</name>
<dbReference type="AlphaFoldDB" id="A0A9Q8Y5X1"/>
<dbReference type="EMBL" id="CP121308">
    <property type="protein sequence ID" value="WFP89345.1"/>
    <property type="molecule type" value="Genomic_DNA"/>
</dbReference>
<dbReference type="OrthoDB" id="4548730at2"/>